<dbReference type="Proteomes" id="UP000028990">
    <property type="component" value="Unassembled WGS sequence"/>
</dbReference>
<name>A0A091DSP0_FUKDA</name>
<accession>A0A091DSP0</accession>
<proteinExistence type="predicted"/>
<dbReference type="EMBL" id="KN122104">
    <property type="protein sequence ID" value="KFO33270.1"/>
    <property type="molecule type" value="Genomic_DNA"/>
</dbReference>
<evidence type="ECO:0000313" key="3">
    <source>
        <dbReference type="Proteomes" id="UP000028990"/>
    </source>
</evidence>
<organism evidence="2 3">
    <name type="scientific">Fukomys damarensis</name>
    <name type="common">Damaraland mole rat</name>
    <name type="synonym">Cryptomys damarensis</name>
    <dbReference type="NCBI Taxonomy" id="885580"/>
    <lineage>
        <taxon>Eukaryota</taxon>
        <taxon>Metazoa</taxon>
        <taxon>Chordata</taxon>
        <taxon>Craniata</taxon>
        <taxon>Vertebrata</taxon>
        <taxon>Euteleostomi</taxon>
        <taxon>Mammalia</taxon>
        <taxon>Eutheria</taxon>
        <taxon>Euarchontoglires</taxon>
        <taxon>Glires</taxon>
        <taxon>Rodentia</taxon>
        <taxon>Hystricomorpha</taxon>
        <taxon>Bathyergidae</taxon>
        <taxon>Fukomys</taxon>
    </lineage>
</organism>
<reference evidence="2 3" key="1">
    <citation type="submission" date="2013-11" db="EMBL/GenBank/DDBJ databases">
        <title>The Damaraland mole rat (Fukomys damarensis) genome and evolution of African mole rats.</title>
        <authorList>
            <person name="Gladyshev V.N."/>
            <person name="Fang X."/>
        </authorList>
    </citation>
    <scope>NUCLEOTIDE SEQUENCE [LARGE SCALE GENOMIC DNA]</scope>
    <source>
        <tissue evidence="2">Liver</tissue>
    </source>
</reference>
<dbReference type="AlphaFoldDB" id="A0A091DSP0"/>
<sequence>MHKPDTPPLAHLAQLLGSVAAAHECLLELTEEKREKVESGLWPGAVAQLDHGPPRSPYAAPAPRGAVEQGLEGSRVLAECCS</sequence>
<keyword evidence="3" id="KW-1185">Reference proteome</keyword>
<feature type="region of interest" description="Disordered" evidence="1">
    <location>
        <begin position="45"/>
        <end position="66"/>
    </location>
</feature>
<protein>
    <submittedName>
        <fullName evidence="2">Uncharacterized protein</fullName>
    </submittedName>
</protein>
<feature type="compositionally biased region" description="Low complexity" evidence="1">
    <location>
        <begin position="57"/>
        <end position="66"/>
    </location>
</feature>
<evidence type="ECO:0000313" key="2">
    <source>
        <dbReference type="EMBL" id="KFO33270.1"/>
    </source>
</evidence>
<evidence type="ECO:0000256" key="1">
    <source>
        <dbReference type="SAM" id="MobiDB-lite"/>
    </source>
</evidence>
<gene>
    <name evidence="2" type="ORF">H920_05458</name>
</gene>